<gene>
    <name evidence="1" type="ORF">MA16_Dca006679</name>
</gene>
<evidence type="ECO:0000313" key="1">
    <source>
        <dbReference type="EMBL" id="PKU83278.1"/>
    </source>
</evidence>
<name>A0A2I0X5S9_9ASPA</name>
<reference evidence="1 2" key="1">
    <citation type="journal article" date="2016" name="Sci. Rep.">
        <title>The Dendrobium catenatum Lindl. genome sequence provides insights into polysaccharide synthase, floral development and adaptive evolution.</title>
        <authorList>
            <person name="Zhang G.Q."/>
            <person name="Xu Q."/>
            <person name="Bian C."/>
            <person name="Tsai W.C."/>
            <person name="Yeh C.M."/>
            <person name="Liu K.W."/>
            <person name="Yoshida K."/>
            <person name="Zhang L.S."/>
            <person name="Chang S.B."/>
            <person name="Chen F."/>
            <person name="Shi Y."/>
            <person name="Su Y.Y."/>
            <person name="Zhang Y.Q."/>
            <person name="Chen L.J."/>
            <person name="Yin Y."/>
            <person name="Lin M."/>
            <person name="Huang H."/>
            <person name="Deng H."/>
            <person name="Wang Z.W."/>
            <person name="Zhu S.L."/>
            <person name="Zhao X."/>
            <person name="Deng C."/>
            <person name="Niu S.C."/>
            <person name="Huang J."/>
            <person name="Wang M."/>
            <person name="Liu G.H."/>
            <person name="Yang H.J."/>
            <person name="Xiao X.J."/>
            <person name="Hsiao Y.Y."/>
            <person name="Wu W.L."/>
            <person name="Chen Y.Y."/>
            <person name="Mitsuda N."/>
            <person name="Ohme-Takagi M."/>
            <person name="Luo Y.B."/>
            <person name="Van de Peer Y."/>
            <person name="Liu Z.J."/>
        </authorList>
    </citation>
    <scope>NUCLEOTIDE SEQUENCE [LARGE SCALE GENOMIC DNA]</scope>
    <source>
        <tissue evidence="1">The whole plant</tissue>
    </source>
</reference>
<sequence>MEVGYGQERRCRVRKMTGEVFGLEQIAIVKAARAMGGATAVIEGLMYGFGEIGRGLRKLESKGATEGFASLAI</sequence>
<evidence type="ECO:0000313" key="2">
    <source>
        <dbReference type="Proteomes" id="UP000233837"/>
    </source>
</evidence>
<keyword evidence="2" id="KW-1185">Reference proteome</keyword>
<proteinExistence type="predicted"/>
<organism evidence="1 2">
    <name type="scientific">Dendrobium catenatum</name>
    <dbReference type="NCBI Taxonomy" id="906689"/>
    <lineage>
        <taxon>Eukaryota</taxon>
        <taxon>Viridiplantae</taxon>
        <taxon>Streptophyta</taxon>
        <taxon>Embryophyta</taxon>
        <taxon>Tracheophyta</taxon>
        <taxon>Spermatophyta</taxon>
        <taxon>Magnoliopsida</taxon>
        <taxon>Liliopsida</taxon>
        <taxon>Asparagales</taxon>
        <taxon>Orchidaceae</taxon>
        <taxon>Epidendroideae</taxon>
        <taxon>Malaxideae</taxon>
        <taxon>Dendrobiinae</taxon>
        <taxon>Dendrobium</taxon>
    </lineage>
</organism>
<dbReference type="EMBL" id="KZ502134">
    <property type="protein sequence ID" value="PKU83278.1"/>
    <property type="molecule type" value="Genomic_DNA"/>
</dbReference>
<protein>
    <submittedName>
        <fullName evidence="1">Uncharacterized protein</fullName>
    </submittedName>
</protein>
<accession>A0A2I0X5S9</accession>
<dbReference type="AlphaFoldDB" id="A0A2I0X5S9"/>
<dbReference type="Proteomes" id="UP000233837">
    <property type="component" value="Unassembled WGS sequence"/>
</dbReference>
<reference evidence="1 2" key="2">
    <citation type="journal article" date="2017" name="Nature">
        <title>The Apostasia genome and the evolution of orchids.</title>
        <authorList>
            <person name="Zhang G.Q."/>
            <person name="Liu K.W."/>
            <person name="Li Z."/>
            <person name="Lohaus R."/>
            <person name="Hsiao Y.Y."/>
            <person name="Niu S.C."/>
            <person name="Wang J.Y."/>
            <person name="Lin Y.C."/>
            <person name="Xu Q."/>
            <person name="Chen L.J."/>
            <person name="Yoshida K."/>
            <person name="Fujiwara S."/>
            <person name="Wang Z.W."/>
            <person name="Zhang Y.Q."/>
            <person name="Mitsuda N."/>
            <person name="Wang M."/>
            <person name="Liu G.H."/>
            <person name="Pecoraro L."/>
            <person name="Huang H.X."/>
            <person name="Xiao X.J."/>
            <person name="Lin M."/>
            <person name="Wu X.Y."/>
            <person name="Wu W.L."/>
            <person name="Chen Y.Y."/>
            <person name="Chang S.B."/>
            <person name="Sakamoto S."/>
            <person name="Ohme-Takagi M."/>
            <person name="Yagi M."/>
            <person name="Zeng S.J."/>
            <person name="Shen C.Y."/>
            <person name="Yeh C.M."/>
            <person name="Luo Y.B."/>
            <person name="Tsai W.C."/>
            <person name="Van de Peer Y."/>
            <person name="Liu Z.J."/>
        </authorList>
    </citation>
    <scope>NUCLEOTIDE SEQUENCE [LARGE SCALE GENOMIC DNA]</scope>
    <source>
        <tissue evidence="1">The whole plant</tissue>
    </source>
</reference>